<geneLocation type="plasmid" evidence="1">
    <name>pRGFK0784</name>
</geneLocation>
<dbReference type="EMBL" id="LN853393">
    <property type="protein sequence ID" value="CRY95825.1"/>
    <property type="molecule type" value="Genomic_DNA"/>
</dbReference>
<reference evidence="1" key="2">
    <citation type="submission" date="2015-07" db="EMBL/GenBank/DDBJ databases">
        <title>Plasmids, circular viruses and viroids from rat gut.</title>
        <authorList>
            <person name="Jorgensen T.J."/>
            <person name="Hansen M.A."/>
            <person name="Xu Z."/>
            <person name="Tabak M.A."/>
            <person name="Sorensen S.J."/>
            <person name="Hansen L.H."/>
        </authorList>
    </citation>
    <scope>NUCLEOTIDE SEQUENCE</scope>
    <source>
        <plasmid evidence="1">pRGFK0784</plasmid>
    </source>
</reference>
<organism evidence="1">
    <name type="scientific">uncultured prokaryote</name>
    <dbReference type="NCBI Taxonomy" id="198431"/>
    <lineage>
        <taxon>unclassified sequences</taxon>
        <taxon>environmental samples</taxon>
    </lineage>
</organism>
<keyword evidence="1" id="KW-0614">Plasmid</keyword>
<reference evidence="1" key="1">
    <citation type="submission" date="2015-06" db="EMBL/GenBank/DDBJ databases">
        <authorList>
            <person name="Joergensen T."/>
        </authorList>
    </citation>
    <scope>NUCLEOTIDE SEQUENCE</scope>
    <source>
        <plasmid evidence="1">pRGFK0784</plasmid>
    </source>
</reference>
<dbReference type="AlphaFoldDB" id="A0A0H5Q359"/>
<name>A0A0H5Q359_9ZZZZ</name>
<evidence type="ECO:0000313" key="1">
    <source>
        <dbReference type="EMBL" id="CRY95825.1"/>
    </source>
</evidence>
<sequence>MFDCVIDDFSNFDAVMKMNLLLSANNLLADMYEDEPLIEDICGSGIDCLDKVIEYIDEELHGGF</sequence>
<protein>
    <submittedName>
        <fullName evidence="1">Uncharacterized protein</fullName>
    </submittedName>
</protein>
<accession>A0A0H5Q359</accession>
<proteinExistence type="predicted"/>